<evidence type="ECO:0000313" key="2">
    <source>
        <dbReference type="EMBL" id="QDU26335.1"/>
    </source>
</evidence>
<gene>
    <name evidence="2" type="ORF">ETAA8_14130</name>
</gene>
<feature type="transmembrane region" description="Helical" evidence="1">
    <location>
        <begin position="196"/>
        <end position="219"/>
    </location>
</feature>
<reference evidence="2 3" key="1">
    <citation type="submission" date="2019-02" db="EMBL/GenBank/DDBJ databases">
        <title>Deep-cultivation of Planctomycetes and their phenomic and genomic characterization uncovers novel biology.</title>
        <authorList>
            <person name="Wiegand S."/>
            <person name="Jogler M."/>
            <person name="Boedeker C."/>
            <person name="Pinto D."/>
            <person name="Vollmers J."/>
            <person name="Rivas-Marin E."/>
            <person name="Kohn T."/>
            <person name="Peeters S.H."/>
            <person name="Heuer A."/>
            <person name="Rast P."/>
            <person name="Oberbeckmann S."/>
            <person name="Bunk B."/>
            <person name="Jeske O."/>
            <person name="Meyerdierks A."/>
            <person name="Storesund J.E."/>
            <person name="Kallscheuer N."/>
            <person name="Luecker S."/>
            <person name="Lage O.M."/>
            <person name="Pohl T."/>
            <person name="Merkel B.J."/>
            <person name="Hornburger P."/>
            <person name="Mueller R.-W."/>
            <person name="Bruemmer F."/>
            <person name="Labrenz M."/>
            <person name="Spormann A.M."/>
            <person name="Op den Camp H."/>
            <person name="Overmann J."/>
            <person name="Amann R."/>
            <person name="Jetten M.S.M."/>
            <person name="Mascher T."/>
            <person name="Medema M.H."/>
            <person name="Devos D.P."/>
            <person name="Kaster A.-K."/>
            <person name="Ovreas L."/>
            <person name="Rohde M."/>
            <person name="Galperin M.Y."/>
            <person name="Jogler C."/>
        </authorList>
    </citation>
    <scope>NUCLEOTIDE SEQUENCE [LARGE SCALE GENOMIC DNA]</scope>
    <source>
        <strain evidence="2 3">ETA_A8</strain>
    </source>
</reference>
<protein>
    <submittedName>
        <fullName evidence="2">Neutral zinc metallopeptidase</fullName>
    </submittedName>
</protein>
<proteinExistence type="predicted"/>
<dbReference type="EMBL" id="CP036274">
    <property type="protein sequence ID" value="QDU26335.1"/>
    <property type="molecule type" value="Genomic_DNA"/>
</dbReference>
<dbReference type="InterPro" id="IPR007395">
    <property type="entry name" value="Zn_peptidase_2"/>
</dbReference>
<dbReference type="RefSeq" id="WP_145086728.1">
    <property type="nucleotide sequence ID" value="NZ_CP036274.1"/>
</dbReference>
<dbReference type="AlphaFoldDB" id="A0A517Y7Z6"/>
<dbReference type="Pfam" id="PF04298">
    <property type="entry name" value="Zn_peptidase_2"/>
    <property type="match status" value="1"/>
</dbReference>
<accession>A0A517Y7Z6</accession>
<dbReference type="PANTHER" id="PTHR36434:SF1">
    <property type="entry name" value="MEMBRANE PROTEASE YUGP-RELATED"/>
    <property type="match status" value="1"/>
</dbReference>
<dbReference type="OrthoDB" id="9784298at2"/>
<keyword evidence="1" id="KW-1133">Transmembrane helix</keyword>
<feature type="transmembrane region" description="Helical" evidence="1">
    <location>
        <begin position="146"/>
        <end position="163"/>
    </location>
</feature>
<dbReference type="KEGG" id="aagg:ETAA8_14130"/>
<dbReference type="Proteomes" id="UP000315017">
    <property type="component" value="Chromosome"/>
</dbReference>
<dbReference type="PANTHER" id="PTHR36434">
    <property type="entry name" value="MEMBRANE PROTEASE YUGP-RELATED"/>
    <property type="match status" value="1"/>
</dbReference>
<keyword evidence="1" id="KW-0812">Transmembrane</keyword>
<sequence>MFGFTQIELLLWTLPAIGLALLAQAWVSSAYSKGQQFSTGMTGFAAARHILDGAGLHQVAIEPVSGHMSDHYDPRDKVLRLSSDVFHGRTLTAVGIAAHEAGHAIQDAVGYVPLVIRNIAVPAAGFGSNAGAMLMLLGVIFNFKMLLLAGIVLFSGLVFFQLINLPVEFNASTRAKRLLVSEGVVHPNDMGPVNNVLNAAALTYVAATLQSVLTLLFYVMRYSSERSRG</sequence>
<evidence type="ECO:0000256" key="1">
    <source>
        <dbReference type="SAM" id="Phobius"/>
    </source>
</evidence>
<feature type="transmembrane region" description="Helical" evidence="1">
    <location>
        <begin position="119"/>
        <end position="139"/>
    </location>
</feature>
<organism evidence="2 3">
    <name type="scientific">Anatilimnocola aggregata</name>
    <dbReference type="NCBI Taxonomy" id="2528021"/>
    <lineage>
        <taxon>Bacteria</taxon>
        <taxon>Pseudomonadati</taxon>
        <taxon>Planctomycetota</taxon>
        <taxon>Planctomycetia</taxon>
        <taxon>Pirellulales</taxon>
        <taxon>Pirellulaceae</taxon>
        <taxon>Anatilimnocola</taxon>
    </lineage>
</organism>
<keyword evidence="1" id="KW-0472">Membrane</keyword>
<evidence type="ECO:0000313" key="3">
    <source>
        <dbReference type="Proteomes" id="UP000315017"/>
    </source>
</evidence>
<keyword evidence="3" id="KW-1185">Reference proteome</keyword>
<name>A0A517Y7Z6_9BACT</name>